<keyword evidence="4" id="KW-1185">Reference proteome</keyword>
<reference evidence="3 4" key="1">
    <citation type="submission" date="2017-06" db="EMBL/GenBank/DDBJ databases">
        <title>A platform for efficient transgenesis in Macrostomum lignano, a flatworm model organism for stem cell research.</title>
        <authorList>
            <person name="Berezikov E."/>
        </authorList>
    </citation>
    <scope>NUCLEOTIDE SEQUENCE [LARGE SCALE GENOMIC DNA]</scope>
    <source>
        <strain evidence="3">DV1</strain>
        <tissue evidence="3">Whole organism</tissue>
    </source>
</reference>
<evidence type="ECO:0000313" key="3">
    <source>
        <dbReference type="EMBL" id="PAA75597.1"/>
    </source>
</evidence>
<feature type="compositionally biased region" description="Basic residues" evidence="1">
    <location>
        <begin position="131"/>
        <end position="167"/>
    </location>
</feature>
<keyword evidence="2" id="KW-0732">Signal</keyword>
<protein>
    <submittedName>
        <fullName evidence="3">Uncharacterized protein</fullName>
    </submittedName>
</protein>
<dbReference type="Proteomes" id="UP000215902">
    <property type="component" value="Unassembled WGS sequence"/>
</dbReference>
<comment type="caution">
    <text evidence="3">The sequence shown here is derived from an EMBL/GenBank/DDBJ whole genome shotgun (WGS) entry which is preliminary data.</text>
</comment>
<accession>A0A267FR91</accession>
<feature type="compositionally biased region" description="Gly residues" evidence="1">
    <location>
        <begin position="173"/>
        <end position="185"/>
    </location>
</feature>
<dbReference type="AlphaFoldDB" id="A0A267FR91"/>
<name>A0A267FR91_9PLAT</name>
<organism evidence="3 4">
    <name type="scientific">Macrostomum lignano</name>
    <dbReference type="NCBI Taxonomy" id="282301"/>
    <lineage>
        <taxon>Eukaryota</taxon>
        <taxon>Metazoa</taxon>
        <taxon>Spiralia</taxon>
        <taxon>Lophotrochozoa</taxon>
        <taxon>Platyhelminthes</taxon>
        <taxon>Rhabditophora</taxon>
        <taxon>Macrostomorpha</taxon>
        <taxon>Macrostomida</taxon>
        <taxon>Macrostomidae</taxon>
        <taxon>Macrostomum</taxon>
    </lineage>
</organism>
<feature type="chain" id="PRO_5012718144" evidence="2">
    <location>
        <begin position="27"/>
        <end position="194"/>
    </location>
</feature>
<dbReference type="OrthoDB" id="6317855at2759"/>
<evidence type="ECO:0000256" key="1">
    <source>
        <dbReference type="SAM" id="MobiDB-lite"/>
    </source>
</evidence>
<evidence type="ECO:0000256" key="2">
    <source>
        <dbReference type="SAM" id="SignalP"/>
    </source>
</evidence>
<feature type="region of interest" description="Disordered" evidence="1">
    <location>
        <begin position="105"/>
        <end position="194"/>
    </location>
</feature>
<feature type="signal peptide" evidence="2">
    <location>
        <begin position="1"/>
        <end position="26"/>
    </location>
</feature>
<evidence type="ECO:0000313" key="4">
    <source>
        <dbReference type="Proteomes" id="UP000215902"/>
    </source>
</evidence>
<proteinExistence type="predicted"/>
<gene>
    <name evidence="3" type="ORF">BOX15_Mlig001697g4</name>
</gene>
<dbReference type="EMBL" id="NIVC01000873">
    <property type="protein sequence ID" value="PAA75597.1"/>
    <property type="molecule type" value="Genomic_DNA"/>
</dbReference>
<sequence>MPRSRVWAQLLLLLTCLQQLHHQVLALSVGRPTGFSSIGADNLPDGLDQSGKLRAFLVCRKECIAKCDRLVYVYSEKKEFCHECLKQCISAVVQQARSLGVDLNAADGEPERQPQMQADSAGAAMAGSGHGSRRDRRGRKRLSRKQREERRRRRRRQRQRNRKRRRGADRSTGSGGSDARGGQTGGLLKNCIVH</sequence>